<organism evidence="1 2">
    <name type="scientific">Anabarilius grahami</name>
    <name type="common">Kanglang fish</name>
    <name type="synonym">Barilius grahami</name>
    <dbReference type="NCBI Taxonomy" id="495550"/>
    <lineage>
        <taxon>Eukaryota</taxon>
        <taxon>Metazoa</taxon>
        <taxon>Chordata</taxon>
        <taxon>Craniata</taxon>
        <taxon>Vertebrata</taxon>
        <taxon>Euteleostomi</taxon>
        <taxon>Actinopterygii</taxon>
        <taxon>Neopterygii</taxon>
        <taxon>Teleostei</taxon>
        <taxon>Ostariophysi</taxon>
        <taxon>Cypriniformes</taxon>
        <taxon>Xenocyprididae</taxon>
        <taxon>Xenocypridinae</taxon>
        <taxon>Xenocypridinae incertae sedis</taxon>
        <taxon>Anabarilius</taxon>
    </lineage>
</organism>
<gene>
    <name evidence="1" type="ORF">DPX16_5975</name>
</gene>
<evidence type="ECO:0000313" key="1">
    <source>
        <dbReference type="EMBL" id="ROL52098.1"/>
    </source>
</evidence>
<dbReference type="EMBL" id="RJVU01017312">
    <property type="protein sequence ID" value="ROL52098.1"/>
    <property type="molecule type" value="Genomic_DNA"/>
</dbReference>
<sequence length="72" mass="8068">MGENLFVSTGPFNATKALMNCFWQSVKIHLRFCVKAICKVNRKALLDVFCVFFAAFTLKTNAAAQSFATQWA</sequence>
<comment type="caution">
    <text evidence="1">The sequence shown here is derived from an EMBL/GenBank/DDBJ whole genome shotgun (WGS) entry which is preliminary data.</text>
</comment>
<name>A0A3N0Z2C8_ANAGA</name>
<proteinExistence type="predicted"/>
<dbReference type="Proteomes" id="UP000281406">
    <property type="component" value="Unassembled WGS sequence"/>
</dbReference>
<protein>
    <submittedName>
        <fullName evidence="1">Uncharacterized protein</fullName>
    </submittedName>
</protein>
<reference evidence="1 2" key="1">
    <citation type="submission" date="2018-10" db="EMBL/GenBank/DDBJ databases">
        <title>Genome assembly for a Yunnan-Guizhou Plateau 3E fish, Anabarilius grahami (Regan), and its evolutionary and genetic applications.</title>
        <authorList>
            <person name="Jiang W."/>
        </authorList>
    </citation>
    <scope>NUCLEOTIDE SEQUENCE [LARGE SCALE GENOMIC DNA]</scope>
    <source>
        <strain evidence="1">AG-KIZ</strain>
        <tissue evidence="1">Muscle</tissue>
    </source>
</reference>
<dbReference type="OrthoDB" id="337038at2759"/>
<accession>A0A3N0Z2C8</accession>
<keyword evidence="2" id="KW-1185">Reference proteome</keyword>
<evidence type="ECO:0000313" key="2">
    <source>
        <dbReference type="Proteomes" id="UP000281406"/>
    </source>
</evidence>
<dbReference type="AlphaFoldDB" id="A0A3N0Z2C8"/>